<dbReference type="Proteomes" id="UP000235786">
    <property type="component" value="Unassembled WGS sequence"/>
</dbReference>
<keyword evidence="1" id="KW-1133">Transmembrane helix</keyword>
<sequence>MNILPFGRSKSSEQGLLLGVSCLIIGVVFGAVVISALKVLKSPPEIITCGTTSDEARARGCIKEPMVYGWMPKECYYPDLTSEYHPFEDREWYTTNKFEERVTPEELWAGAREHVYTHVYHTEHCFFLMRKLSRAVDRRERYIDHKSLQVEHADHCSRSITETREGVNSTNDVVLGFYRCIPLPWAYSSWWNF</sequence>
<dbReference type="InterPro" id="IPR053008">
    <property type="entry name" value="Phomopsin_biosynth_assoc"/>
</dbReference>
<dbReference type="PANTHER" id="PTHR35896:SF3">
    <property type="entry name" value="MAJOR FACILITATOR SUPERFAMILY TRANSPORTER"/>
    <property type="match status" value="1"/>
</dbReference>
<evidence type="ECO:0000313" key="2">
    <source>
        <dbReference type="EMBL" id="PMD37711.1"/>
    </source>
</evidence>
<reference evidence="2 3" key="1">
    <citation type="submission" date="2016-04" db="EMBL/GenBank/DDBJ databases">
        <title>A degradative enzymes factory behind the ericoid mycorrhizal symbiosis.</title>
        <authorList>
            <consortium name="DOE Joint Genome Institute"/>
            <person name="Martino E."/>
            <person name="Morin E."/>
            <person name="Grelet G."/>
            <person name="Kuo A."/>
            <person name="Kohler A."/>
            <person name="Daghino S."/>
            <person name="Barry K."/>
            <person name="Choi C."/>
            <person name="Cichocki N."/>
            <person name="Clum A."/>
            <person name="Copeland A."/>
            <person name="Hainaut M."/>
            <person name="Haridas S."/>
            <person name="Labutti K."/>
            <person name="Lindquist E."/>
            <person name="Lipzen A."/>
            <person name="Khouja H.-R."/>
            <person name="Murat C."/>
            <person name="Ohm R."/>
            <person name="Olson A."/>
            <person name="Spatafora J."/>
            <person name="Veneault-Fourrey C."/>
            <person name="Henrissat B."/>
            <person name="Grigoriev I."/>
            <person name="Martin F."/>
            <person name="Perotto S."/>
        </authorList>
    </citation>
    <scope>NUCLEOTIDE SEQUENCE [LARGE SCALE GENOMIC DNA]</scope>
    <source>
        <strain evidence="2 3">F</strain>
    </source>
</reference>
<gene>
    <name evidence="2" type="ORF">L207DRAFT_586045</name>
</gene>
<protein>
    <submittedName>
        <fullName evidence="2">Uncharacterized protein</fullName>
    </submittedName>
</protein>
<dbReference type="AlphaFoldDB" id="A0A2J6RGR5"/>
<feature type="transmembrane region" description="Helical" evidence="1">
    <location>
        <begin position="16"/>
        <end position="37"/>
    </location>
</feature>
<dbReference type="EMBL" id="KZ613949">
    <property type="protein sequence ID" value="PMD37711.1"/>
    <property type="molecule type" value="Genomic_DNA"/>
</dbReference>
<dbReference type="PANTHER" id="PTHR35896">
    <property type="entry name" value="IG-LIKE DOMAIN-CONTAINING PROTEIN"/>
    <property type="match status" value="1"/>
</dbReference>
<keyword evidence="3" id="KW-1185">Reference proteome</keyword>
<organism evidence="2 3">
    <name type="scientific">Hyaloscypha variabilis (strain UAMH 11265 / GT02V1 / F)</name>
    <name type="common">Meliniomyces variabilis</name>
    <dbReference type="NCBI Taxonomy" id="1149755"/>
    <lineage>
        <taxon>Eukaryota</taxon>
        <taxon>Fungi</taxon>
        <taxon>Dikarya</taxon>
        <taxon>Ascomycota</taxon>
        <taxon>Pezizomycotina</taxon>
        <taxon>Leotiomycetes</taxon>
        <taxon>Helotiales</taxon>
        <taxon>Hyaloscyphaceae</taxon>
        <taxon>Hyaloscypha</taxon>
        <taxon>Hyaloscypha variabilis</taxon>
    </lineage>
</organism>
<evidence type="ECO:0000256" key="1">
    <source>
        <dbReference type="SAM" id="Phobius"/>
    </source>
</evidence>
<dbReference type="OrthoDB" id="3501153at2759"/>
<accession>A0A2J6RGR5</accession>
<name>A0A2J6RGR5_HYAVF</name>
<keyword evidence="1" id="KW-0812">Transmembrane</keyword>
<keyword evidence="1" id="KW-0472">Membrane</keyword>
<proteinExistence type="predicted"/>
<evidence type="ECO:0000313" key="3">
    <source>
        <dbReference type="Proteomes" id="UP000235786"/>
    </source>
</evidence>